<evidence type="ECO:0000256" key="8">
    <source>
        <dbReference type="PROSITE-ProRule" id="PRU01360"/>
    </source>
</evidence>
<evidence type="ECO:0000256" key="3">
    <source>
        <dbReference type="ARBA" id="ARBA00022452"/>
    </source>
</evidence>
<keyword evidence="3 8" id="KW-1134">Transmembrane beta strand</keyword>
<dbReference type="Gene3D" id="2.170.130.10">
    <property type="entry name" value="TonB-dependent receptor, plug domain"/>
    <property type="match status" value="1"/>
</dbReference>
<evidence type="ECO:0000256" key="7">
    <source>
        <dbReference type="ARBA" id="ARBA00023237"/>
    </source>
</evidence>
<evidence type="ECO:0000256" key="1">
    <source>
        <dbReference type="ARBA" id="ARBA00004571"/>
    </source>
</evidence>
<dbReference type="InterPro" id="IPR012910">
    <property type="entry name" value="Plug_dom"/>
</dbReference>
<dbReference type="Pfam" id="PF00593">
    <property type="entry name" value="TonB_dep_Rec_b-barrel"/>
    <property type="match status" value="1"/>
</dbReference>
<comment type="caution">
    <text evidence="13">The sequence shown here is derived from an EMBL/GenBank/DDBJ whole genome shotgun (WGS) entry which is preliminary data.</text>
</comment>
<feature type="domain" description="TonB-dependent receptor-like beta-barrel" evidence="11">
    <location>
        <begin position="359"/>
        <end position="822"/>
    </location>
</feature>
<evidence type="ECO:0000256" key="2">
    <source>
        <dbReference type="ARBA" id="ARBA00022448"/>
    </source>
</evidence>
<keyword evidence="5 9" id="KW-0798">TonB box</keyword>
<dbReference type="InterPro" id="IPR000531">
    <property type="entry name" value="Beta-barrel_TonB"/>
</dbReference>
<proteinExistence type="inferred from homology"/>
<dbReference type="InterPro" id="IPR039426">
    <property type="entry name" value="TonB-dep_rcpt-like"/>
</dbReference>
<keyword evidence="2 8" id="KW-0813">Transport</keyword>
<evidence type="ECO:0000256" key="9">
    <source>
        <dbReference type="RuleBase" id="RU003357"/>
    </source>
</evidence>
<reference evidence="13 14" key="1">
    <citation type="submission" date="2016-10" db="EMBL/GenBank/DDBJ databases">
        <authorList>
            <person name="Varghese N."/>
            <person name="Submissions S."/>
        </authorList>
    </citation>
    <scope>NUCLEOTIDE SEQUENCE [LARGE SCALE GENOMIC DNA]</scope>
    <source>
        <strain evidence="13 14">CGMCC 1.8499</strain>
    </source>
</reference>
<dbReference type="Pfam" id="PF07715">
    <property type="entry name" value="Plug"/>
    <property type="match status" value="1"/>
</dbReference>
<comment type="similarity">
    <text evidence="8 9">Belongs to the TonB-dependent receptor family.</text>
</comment>
<feature type="chain" id="PRO_5046799372" evidence="10">
    <location>
        <begin position="32"/>
        <end position="870"/>
    </location>
</feature>
<keyword evidence="14" id="KW-1185">Reference proteome</keyword>
<dbReference type="PANTHER" id="PTHR47234:SF3">
    <property type="entry name" value="SECRETIN_TONB SHORT N-TERMINAL DOMAIN-CONTAINING PROTEIN"/>
    <property type="match status" value="1"/>
</dbReference>
<evidence type="ECO:0000256" key="4">
    <source>
        <dbReference type="ARBA" id="ARBA00022692"/>
    </source>
</evidence>
<keyword evidence="4 8" id="KW-0812">Transmembrane</keyword>
<dbReference type="RefSeq" id="WP_074989119.1">
    <property type="nucleotide sequence ID" value="NZ_FPAZ01000008.1"/>
</dbReference>
<name>A0ABY1GQ54_9GAMM</name>
<comment type="subcellular location">
    <subcellularLocation>
        <location evidence="1 8">Cell outer membrane</location>
        <topology evidence="1 8">Multi-pass membrane protein</topology>
    </subcellularLocation>
</comment>
<protein>
    <submittedName>
        <fullName evidence="13">Iron complex outermembrane recepter protein</fullName>
    </submittedName>
</protein>
<evidence type="ECO:0000313" key="13">
    <source>
        <dbReference type="EMBL" id="SFT73333.1"/>
    </source>
</evidence>
<feature type="signal peptide" evidence="10">
    <location>
        <begin position="1"/>
        <end position="31"/>
    </location>
</feature>
<evidence type="ECO:0000256" key="5">
    <source>
        <dbReference type="ARBA" id="ARBA00023077"/>
    </source>
</evidence>
<dbReference type="SUPFAM" id="SSF56935">
    <property type="entry name" value="Porins"/>
    <property type="match status" value="1"/>
</dbReference>
<organism evidence="13 14">
    <name type="scientific">Pseudoalteromonas lipolytica</name>
    <dbReference type="NCBI Taxonomy" id="570156"/>
    <lineage>
        <taxon>Bacteria</taxon>
        <taxon>Pseudomonadati</taxon>
        <taxon>Pseudomonadota</taxon>
        <taxon>Gammaproteobacteria</taxon>
        <taxon>Alteromonadales</taxon>
        <taxon>Pseudoalteromonadaceae</taxon>
        <taxon>Pseudoalteromonas</taxon>
    </lineage>
</organism>
<keyword evidence="6 8" id="KW-0472">Membrane</keyword>
<dbReference type="Gene3D" id="2.40.170.20">
    <property type="entry name" value="TonB-dependent receptor, beta-barrel domain"/>
    <property type="match status" value="1"/>
</dbReference>
<sequence>MKLKNNMLQQAVKFALATTTAGLFVSGSVVAADESTEETKVNKNVEKIAVVGTRSAPRSIGDSPVPIDIVSGDELSKNGSTDMLDMLQASVPSFNVRQQPISDAASFIRPVNLRGLSSDSTLILLNGKRRHRASVIAFQGGGVNDGAQGPDISVIPSVAMKQVEVLRDGAAAQYGSDAIAGVMNFVLKDASEGGSFSVRQGEYYEGDGDQTVIDGNVGLPFTDEGFANLSFQYKTADATSRTLQRPDAAALITAGNTSVNDPAQTWGNPEIDDDLTLFANVGLDLGDGKSFYMFGNYSDRTATGGYYYRNPQNRGGVYTDADGNLLVGAMDGNSDACPNIPITSGNVLTQQDYIDNVANNDNCWAFNELFPGGYTPLFTGEINDTSLTMGTKGEFKDGFLDGAYYDFSGSVGRNKSTYTLVNTVNPSLGANQPADNSFEAGSYIQLEKAFNLDISKAYDVGLDEMLNVAFGAEWRQESFEIISGEQVSWQQGPLAEQGFSVGSHGFAGFSPESQGISKRQSIAAYLDVETYLTEDFLVGAALRYEDFSTFGDTLNYKVTAQYSITDEFSLRASHSTGFRAPTVGQANVVNTQTSLVNGELIQSATYPPTHPVSAQKGGVELTPEESKSFAIGGVYQSGDFFLTVDLYDIKVEDRIAQTDKLFIDQNDVNALQGQYPNPELLLGGSITFFANDFDTHTQGADVVANYTMELFGGDTKLSLAYNYNSTEVDNAGLYTSDFKVKRLEQGIPEHRATFTFAQDWETFSMFVRTNYFGEYFATHADEPDIGDTYGWSKTGSSAVTFDAELSYYATDAITLSIGANNIFDTEAEKLQEVSSDGSYGSRAIVGGKYYESGPFDYNGGFYYIKASYKF</sequence>
<dbReference type="EMBL" id="FPAZ01000008">
    <property type="protein sequence ID" value="SFT73333.1"/>
    <property type="molecule type" value="Genomic_DNA"/>
</dbReference>
<evidence type="ECO:0000313" key="14">
    <source>
        <dbReference type="Proteomes" id="UP000183805"/>
    </source>
</evidence>
<evidence type="ECO:0000259" key="12">
    <source>
        <dbReference type="Pfam" id="PF07715"/>
    </source>
</evidence>
<gene>
    <name evidence="13" type="ORF">SAMN04487854_108117</name>
</gene>
<feature type="domain" description="TonB-dependent receptor plug" evidence="12">
    <location>
        <begin position="62"/>
        <end position="182"/>
    </location>
</feature>
<keyword evidence="7 8" id="KW-0998">Cell outer membrane</keyword>
<evidence type="ECO:0000256" key="10">
    <source>
        <dbReference type="SAM" id="SignalP"/>
    </source>
</evidence>
<evidence type="ECO:0000256" key="6">
    <source>
        <dbReference type="ARBA" id="ARBA00023136"/>
    </source>
</evidence>
<keyword evidence="10" id="KW-0732">Signal</keyword>
<dbReference type="InterPro" id="IPR037066">
    <property type="entry name" value="Plug_dom_sf"/>
</dbReference>
<dbReference type="InterPro" id="IPR036942">
    <property type="entry name" value="Beta-barrel_TonB_sf"/>
</dbReference>
<accession>A0ABY1GQ54</accession>
<dbReference type="PANTHER" id="PTHR47234">
    <property type="match status" value="1"/>
</dbReference>
<dbReference type="Proteomes" id="UP000183805">
    <property type="component" value="Unassembled WGS sequence"/>
</dbReference>
<evidence type="ECO:0000259" key="11">
    <source>
        <dbReference type="Pfam" id="PF00593"/>
    </source>
</evidence>
<dbReference type="PROSITE" id="PS52016">
    <property type="entry name" value="TONB_DEPENDENT_REC_3"/>
    <property type="match status" value="1"/>
</dbReference>